<feature type="transmembrane region" description="Helical" evidence="6">
    <location>
        <begin position="535"/>
        <end position="556"/>
    </location>
</feature>
<sequence>MRTMSEVLPRSWKEGRGKEAWIQRLSLLLLIVALFIAILAPLLTLFSKAFVNAKGQYIGLANFTTYFETGAFVQSLQNTSFVSFTTACISVLLALVFAFALTRTGIRGKRIFKSIAMLPLFAPTMMHGIGLTYLFGHQGLITTGFFGHLPFSWNVELYGPFGIIVSEVIYTFPQAYLILLVSLAFADQQLYEAAEMLGASRIKSFLTVTIPNIKYGLISSFFVCFTLSFTDFGAPKVVGGQYNVLATDIYKQVIGQQNMSMGAAVGIILTIPAILAFIVDRIVERKQKSTMNAKSMPYRIRPHKMRDALLFIFCCLVSAAITLLILTVFAAAFIKTWPYQMSFTWAHFNFSQTAGEGLQPFWTSIQVAAWTACVGTVATFIGAYLLEKINGYKLLRQIGYFLSILPLALPGLALGLAYIFFFNQPSNPLHGLYGTIWILVLVNLAHFYSVAFITATSALKKLDAEIEMASLSLGVPFYKTFYRITVPICLPAILEMGMYYFINSMVTVSAVMFLYAADLKLAPISIVNMEDAGDIAPAAAMSLLIVLTNMAVRMIYELATRQIRKKSSAWQNR</sequence>
<organism evidence="8 9">
    <name type="scientific">Paenibacillus shirakamiensis</name>
    <dbReference type="NCBI Taxonomy" id="1265935"/>
    <lineage>
        <taxon>Bacteria</taxon>
        <taxon>Bacillati</taxon>
        <taxon>Bacillota</taxon>
        <taxon>Bacilli</taxon>
        <taxon>Bacillales</taxon>
        <taxon>Paenibacillaceae</taxon>
        <taxon>Paenibacillus</taxon>
    </lineage>
</organism>
<feature type="transmembrane region" description="Helical" evidence="6">
    <location>
        <begin position="434"/>
        <end position="459"/>
    </location>
</feature>
<dbReference type="PANTHER" id="PTHR43496">
    <property type="entry name" value="PROTEIN LPLB"/>
    <property type="match status" value="1"/>
</dbReference>
<keyword evidence="5 6" id="KW-0472">Membrane</keyword>
<feature type="transmembrane region" description="Helical" evidence="6">
    <location>
        <begin position="21"/>
        <end position="43"/>
    </location>
</feature>
<keyword evidence="4 6" id="KW-1133">Transmembrane helix</keyword>
<feature type="transmembrane region" description="Helical" evidence="6">
    <location>
        <begin position="157"/>
        <end position="185"/>
    </location>
</feature>
<feature type="domain" description="ABC transmembrane type-1" evidence="7">
    <location>
        <begin position="361"/>
        <end position="556"/>
    </location>
</feature>
<feature type="transmembrane region" description="Helical" evidence="6">
    <location>
        <begin position="367"/>
        <end position="386"/>
    </location>
</feature>
<dbReference type="EMBL" id="JAGGLD010000001">
    <property type="protein sequence ID" value="MBP2000339.1"/>
    <property type="molecule type" value="Genomic_DNA"/>
</dbReference>
<gene>
    <name evidence="8" type="ORF">J2Z69_001358</name>
</gene>
<feature type="transmembrane region" description="Helical" evidence="6">
    <location>
        <begin position="205"/>
        <end position="229"/>
    </location>
</feature>
<comment type="similarity">
    <text evidence="6">Belongs to the binding-protein-dependent transport system permease family.</text>
</comment>
<dbReference type="PANTHER" id="PTHR43496:SF1">
    <property type="entry name" value="POLYGALACTURONAN_RHAMNOGALACTURONAN TRANSPORT SYSTEM PERMEASE PROTEIN YTEP"/>
    <property type="match status" value="1"/>
</dbReference>
<feature type="transmembrane region" description="Helical" evidence="6">
    <location>
        <begin position="259"/>
        <end position="279"/>
    </location>
</feature>
<keyword evidence="9" id="KW-1185">Reference proteome</keyword>
<dbReference type="Proteomes" id="UP001519288">
    <property type="component" value="Unassembled WGS sequence"/>
</dbReference>
<evidence type="ECO:0000256" key="1">
    <source>
        <dbReference type="ARBA" id="ARBA00004141"/>
    </source>
</evidence>
<evidence type="ECO:0000256" key="4">
    <source>
        <dbReference type="ARBA" id="ARBA00022989"/>
    </source>
</evidence>
<evidence type="ECO:0000259" key="7">
    <source>
        <dbReference type="PROSITE" id="PS50928"/>
    </source>
</evidence>
<feature type="transmembrane region" description="Helical" evidence="6">
    <location>
        <begin position="114"/>
        <end position="137"/>
    </location>
</feature>
<comment type="subcellular location">
    <subcellularLocation>
        <location evidence="6">Cell membrane</location>
        <topology evidence="6">Multi-pass membrane protein</topology>
    </subcellularLocation>
    <subcellularLocation>
        <location evidence="1">Membrane</location>
        <topology evidence="1">Multi-pass membrane protein</topology>
    </subcellularLocation>
</comment>
<dbReference type="InterPro" id="IPR035906">
    <property type="entry name" value="MetI-like_sf"/>
</dbReference>
<evidence type="ECO:0000256" key="2">
    <source>
        <dbReference type="ARBA" id="ARBA00022448"/>
    </source>
</evidence>
<dbReference type="InterPro" id="IPR017664">
    <property type="entry name" value="AminoethylPonate_ABC_perm-1"/>
</dbReference>
<dbReference type="InterPro" id="IPR000515">
    <property type="entry name" value="MetI-like"/>
</dbReference>
<feature type="transmembrane region" description="Helical" evidence="6">
    <location>
        <begin position="308"/>
        <end position="334"/>
    </location>
</feature>
<dbReference type="NCBIfam" id="TIGR03262">
    <property type="entry name" value="PhnU2"/>
    <property type="match status" value="1"/>
</dbReference>
<reference evidence="8 9" key="1">
    <citation type="submission" date="2021-03" db="EMBL/GenBank/DDBJ databases">
        <title>Genomic Encyclopedia of Type Strains, Phase IV (KMG-IV): sequencing the most valuable type-strain genomes for metagenomic binning, comparative biology and taxonomic classification.</title>
        <authorList>
            <person name="Goeker M."/>
        </authorList>
    </citation>
    <scope>NUCLEOTIDE SEQUENCE [LARGE SCALE GENOMIC DNA]</scope>
    <source>
        <strain evidence="8 9">DSM 26806</strain>
    </source>
</reference>
<feature type="domain" description="ABC transmembrane type-1" evidence="7">
    <location>
        <begin position="76"/>
        <end position="280"/>
    </location>
</feature>
<keyword evidence="3 6" id="KW-0812">Transmembrane</keyword>
<comment type="caution">
    <text evidence="8">The sequence shown here is derived from an EMBL/GenBank/DDBJ whole genome shotgun (WGS) entry which is preliminary data.</text>
</comment>
<dbReference type="CDD" id="cd06261">
    <property type="entry name" value="TM_PBP2"/>
    <property type="match status" value="2"/>
</dbReference>
<evidence type="ECO:0000256" key="3">
    <source>
        <dbReference type="ARBA" id="ARBA00022692"/>
    </source>
</evidence>
<dbReference type="Gene3D" id="1.10.3720.10">
    <property type="entry name" value="MetI-like"/>
    <property type="match status" value="2"/>
</dbReference>
<proteinExistence type="inferred from homology"/>
<dbReference type="PROSITE" id="PS50928">
    <property type="entry name" value="ABC_TM1"/>
    <property type="match status" value="2"/>
</dbReference>
<dbReference type="Pfam" id="PF00528">
    <property type="entry name" value="BPD_transp_1"/>
    <property type="match status" value="2"/>
</dbReference>
<keyword evidence="2 6" id="KW-0813">Transport</keyword>
<protein>
    <submittedName>
        <fullName evidence="8">Iron(III) transport system permease protein</fullName>
    </submittedName>
</protein>
<dbReference type="SUPFAM" id="SSF161098">
    <property type="entry name" value="MetI-like"/>
    <property type="match status" value="2"/>
</dbReference>
<dbReference type="RefSeq" id="WP_209860273.1">
    <property type="nucleotide sequence ID" value="NZ_JAGGLD010000001.1"/>
</dbReference>
<feature type="transmembrane region" description="Helical" evidence="6">
    <location>
        <begin position="81"/>
        <end position="102"/>
    </location>
</feature>
<accession>A0ABS4JIE8</accession>
<evidence type="ECO:0000313" key="9">
    <source>
        <dbReference type="Proteomes" id="UP001519288"/>
    </source>
</evidence>
<evidence type="ECO:0000256" key="5">
    <source>
        <dbReference type="ARBA" id="ARBA00023136"/>
    </source>
</evidence>
<name>A0ABS4JIE8_9BACL</name>
<feature type="transmembrane region" description="Helical" evidence="6">
    <location>
        <begin position="398"/>
        <end position="422"/>
    </location>
</feature>
<evidence type="ECO:0000313" key="8">
    <source>
        <dbReference type="EMBL" id="MBP2000339.1"/>
    </source>
</evidence>
<evidence type="ECO:0000256" key="6">
    <source>
        <dbReference type="RuleBase" id="RU363032"/>
    </source>
</evidence>